<dbReference type="InterPro" id="IPR041741">
    <property type="entry name" value="SMC3_ABC_euk"/>
</dbReference>
<comment type="caution">
    <text evidence="11">The sequence shown here is derived from an EMBL/GenBank/DDBJ whole genome shotgun (WGS) entry which is preliminary data.</text>
</comment>
<feature type="coiled-coil region" evidence="9">
    <location>
        <begin position="978"/>
        <end position="1019"/>
    </location>
</feature>
<feature type="coiled-coil region" evidence="9">
    <location>
        <begin position="409"/>
        <end position="480"/>
    </location>
</feature>
<evidence type="ECO:0000313" key="12">
    <source>
        <dbReference type="Proteomes" id="UP000750334"/>
    </source>
</evidence>
<evidence type="ECO:0000256" key="7">
    <source>
        <dbReference type="ARBA" id="ARBA00023306"/>
    </source>
</evidence>
<comment type="similarity">
    <text evidence="2">Belongs to the SMC family. SMC3 subfamily.</text>
</comment>
<evidence type="ECO:0000256" key="6">
    <source>
        <dbReference type="ARBA" id="ARBA00023242"/>
    </source>
</evidence>
<evidence type="ECO:0000256" key="8">
    <source>
        <dbReference type="PIRNR" id="PIRNR005719"/>
    </source>
</evidence>
<dbReference type="SMART" id="SM00968">
    <property type="entry name" value="SMC_hinge"/>
    <property type="match status" value="1"/>
</dbReference>
<keyword evidence="6 8" id="KW-0539">Nucleus</keyword>
<reference evidence="11 12" key="1">
    <citation type="submission" date="2020-11" db="EMBL/GenBank/DDBJ databases">
        <title>Kefir isolates.</title>
        <authorList>
            <person name="Marcisauskas S."/>
            <person name="Kim Y."/>
            <person name="Blasche S."/>
        </authorList>
    </citation>
    <scope>NUCLEOTIDE SEQUENCE [LARGE SCALE GENOMIC DNA]</scope>
    <source>
        <strain evidence="11 12">OG2</strain>
    </source>
</reference>
<organism evidence="11 12">
    <name type="scientific">Maudiozyma exigua</name>
    <name type="common">Yeast</name>
    <name type="synonym">Kazachstania exigua</name>
    <dbReference type="NCBI Taxonomy" id="34358"/>
    <lineage>
        <taxon>Eukaryota</taxon>
        <taxon>Fungi</taxon>
        <taxon>Dikarya</taxon>
        <taxon>Ascomycota</taxon>
        <taxon>Saccharomycotina</taxon>
        <taxon>Saccharomycetes</taxon>
        <taxon>Saccharomycetales</taxon>
        <taxon>Saccharomycetaceae</taxon>
        <taxon>Maudiozyma</taxon>
    </lineage>
</organism>
<dbReference type="AlphaFoldDB" id="A0A9P6VWJ0"/>
<name>A0A9P6VWJ0_MAUEX</name>
<dbReference type="InterPro" id="IPR027417">
    <property type="entry name" value="P-loop_NTPase"/>
</dbReference>
<dbReference type="GO" id="GO:0016887">
    <property type="term" value="F:ATP hydrolysis activity"/>
    <property type="evidence" value="ECO:0007669"/>
    <property type="project" value="InterPro"/>
</dbReference>
<dbReference type="Pfam" id="PF02463">
    <property type="entry name" value="SMC_N"/>
    <property type="match status" value="1"/>
</dbReference>
<dbReference type="Gene3D" id="3.30.70.1620">
    <property type="match status" value="1"/>
</dbReference>
<dbReference type="SUPFAM" id="SSF75553">
    <property type="entry name" value="Smc hinge domain"/>
    <property type="match status" value="1"/>
</dbReference>
<accession>A0A9P6VWJ0</accession>
<evidence type="ECO:0000259" key="10">
    <source>
        <dbReference type="SMART" id="SM00968"/>
    </source>
</evidence>
<dbReference type="Proteomes" id="UP000750334">
    <property type="component" value="Unassembled WGS sequence"/>
</dbReference>
<dbReference type="Pfam" id="PF06470">
    <property type="entry name" value="SMC_hinge"/>
    <property type="match status" value="1"/>
</dbReference>
<dbReference type="GO" id="GO:0005694">
    <property type="term" value="C:chromosome"/>
    <property type="evidence" value="ECO:0007669"/>
    <property type="project" value="InterPro"/>
</dbReference>
<evidence type="ECO:0000256" key="2">
    <source>
        <dbReference type="ARBA" id="ARBA00005917"/>
    </source>
</evidence>
<gene>
    <name evidence="11" type="primary">SMC3</name>
    <name evidence="11" type="ORF">C6P45_002326</name>
</gene>
<dbReference type="Gene3D" id="3.40.50.300">
    <property type="entry name" value="P-loop containing nucleotide triphosphate hydrolases"/>
    <property type="match status" value="2"/>
</dbReference>
<dbReference type="EMBL" id="PUHR01000227">
    <property type="protein sequence ID" value="KAG0657793.1"/>
    <property type="molecule type" value="Genomic_DNA"/>
</dbReference>
<feature type="coiled-coil region" evidence="9">
    <location>
        <begin position="181"/>
        <end position="225"/>
    </location>
</feature>
<dbReference type="PIRSF" id="PIRSF005719">
    <property type="entry name" value="SMC"/>
    <property type="match status" value="1"/>
</dbReference>
<dbReference type="Gene3D" id="1.20.1060.20">
    <property type="match status" value="1"/>
</dbReference>
<keyword evidence="5 9" id="KW-0175">Coiled coil</keyword>
<evidence type="ECO:0000313" key="11">
    <source>
        <dbReference type="EMBL" id="KAG0657793.1"/>
    </source>
</evidence>
<proteinExistence type="inferred from homology"/>
<dbReference type="CDD" id="cd03272">
    <property type="entry name" value="ABC_SMC3_euk"/>
    <property type="match status" value="1"/>
</dbReference>
<sequence>MYIKRIIIKGFKTYRNETIIDDLSPHQNVIIGSNGSGKSNLFSAIRFVLSNDYIHLRHEERQGLIHQGSVGNSIMSASVEIIFHDPEGKVPLNSFNIAAKPNNEIHIRRTIGLKKDDHQVNDRNVSSNEVFRILESAGFSINNPYNIVPQGKIIALTNAKDNERLKLLEDVVGAKSFEVKLKASLKKMNETDLKMKEINKEMIELKSKLNEMNTEKIELEKYNNLERNRKVLQFSLYDRELNNILDQLEKIDDDYNVTFNDSKQYIQELDKREKIVADITENLLSIENKLRIKIKTDQQQTKTMYDEVSSNLIDLNVKISDLKKQVGTNSDQNKKDSKSLEIIEKEIQSRKNRLEQLMPRFEELSRDEEISKSKLSDLQQSKREILLKRGNYSQFTSIEERNQWIESQIKEQSQTKTDLKASLVSVEEETKKVNLQIENAKETIEELNDSISGPLVSATLDEISEEQQNLKEQYIEKIDQRKEFWRNEQKLNTILENISTDLKTFQKNVSETMSRDMSIGIASVKEIAEKLKLPDDAVFGTVGELIRVSEKYKICAEVVGGNSLFHIIVDTDKTASLLVEELNRMKGGRVTFIPLNRVTLDKSYTVPPSSQEDSRSVPFTPLVKKIKYSPQFENAIQHVFGRTMVVKDLTNGLKLAKTYNVNSITLDGDRADQKGVLTGGYHDYNKCNRLDALKNLSKSRKLHAQTLAEMVTIKQKLEETDSEIDSINDKIRNLANRKEGLLTDLEPLRIKLNNKKSEVSILEESYSSLQLKKERVIENIQQTEKKMEALAYDLQTEFDSQLSEQINKELEMLTADINNVTNRLNVTSDSLEDLTSAIDKINAELDSKLKPQKEYLVQRMSEVSDIGETVLDSNLNNLLLQEKDSLARKGELVDTLRTIQEEIDELNAQKVNSESILEKANSQQRVLLAKVDNFQKSAENTMVKRSTLVTRRDDLQQKIREVGLLSEDILNQFSDLSSEDLLKKLTSTNNEIAKLTNVNKKALENFRKFNEKEVELEQRSTELVLAKTSIQNLIEKLKIQKTTAVDETFKKVSDNFVHVFEKLVPIGTAKLIIQRTDAADDDSLSNTQTQIASPYSGVSISVSFNSKQNEQLHVEQLSGGQKTICAIALILAIQMVDPAPFYLFDEIDAALDKQYRTAVASIIKELSAHAQFICTTFRTDMLQVADKFFRVKYENKISSVIEIDRDAAIKFIRGSSKNPGM</sequence>
<dbReference type="GO" id="GO:0007059">
    <property type="term" value="P:chromosome segregation"/>
    <property type="evidence" value="ECO:0007669"/>
    <property type="project" value="UniProtKB-ARBA"/>
</dbReference>
<dbReference type="SUPFAM" id="SSF52540">
    <property type="entry name" value="P-loop containing nucleoside triphosphate hydrolases"/>
    <property type="match status" value="1"/>
</dbReference>
<evidence type="ECO:0000256" key="4">
    <source>
        <dbReference type="ARBA" id="ARBA00022776"/>
    </source>
</evidence>
<dbReference type="InterPro" id="IPR024704">
    <property type="entry name" value="SMC"/>
</dbReference>
<feature type="coiled-coil region" evidence="9">
    <location>
        <begin position="710"/>
        <end position="823"/>
    </location>
</feature>
<evidence type="ECO:0000256" key="5">
    <source>
        <dbReference type="ARBA" id="ARBA00023054"/>
    </source>
</evidence>
<dbReference type="InterPro" id="IPR036277">
    <property type="entry name" value="SMC_hinge_sf"/>
</dbReference>
<dbReference type="GO" id="GO:0005524">
    <property type="term" value="F:ATP binding"/>
    <property type="evidence" value="ECO:0007669"/>
    <property type="project" value="InterPro"/>
</dbReference>
<dbReference type="GO" id="GO:0051276">
    <property type="term" value="P:chromosome organization"/>
    <property type="evidence" value="ECO:0007669"/>
    <property type="project" value="InterPro"/>
</dbReference>
<keyword evidence="12" id="KW-1185">Reference proteome</keyword>
<dbReference type="PANTHER" id="PTHR43977">
    <property type="entry name" value="STRUCTURAL MAINTENANCE OF CHROMOSOMES PROTEIN 3"/>
    <property type="match status" value="1"/>
</dbReference>
<feature type="domain" description="SMC hinge" evidence="10">
    <location>
        <begin position="536"/>
        <end position="656"/>
    </location>
</feature>
<comment type="subcellular location">
    <subcellularLocation>
        <location evidence="1 8">Nucleus</location>
    </subcellularLocation>
</comment>
<evidence type="ECO:0000256" key="1">
    <source>
        <dbReference type="ARBA" id="ARBA00004123"/>
    </source>
</evidence>
<keyword evidence="3" id="KW-0132">Cell division</keyword>
<feature type="coiled-coil region" evidence="9">
    <location>
        <begin position="889"/>
        <end position="923"/>
    </location>
</feature>
<dbReference type="GO" id="GO:0005634">
    <property type="term" value="C:nucleus"/>
    <property type="evidence" value="ECO:0007669"/>
    <property type="project" value="UniProtKB-SubCell"/>
</dbReference>
<dbReference type="InterPro" id="IPR003395">
    <property type="entry name" value="RecF/RecN/SMC_N"/>
</dbReference>
<evidence type="ECO:0000256" key="3">
    <source>
        <dbReference type="ARBA" id="ARBA00022618"/>
    </source>
</evidence>
<dbReference type="OrthoDB" id="431497at2759"/>
<keyword evidence="7" id="KW-0131">Cell cycle</keyword>
<dbReference type="InterPro" id="IPR010935">
    <property type="entry name" value="SMC_hinge"/>
</dbReference>
<dbReference type="GO" id="GO:0051301">
    <property type="term" value="P:cell division"/>
    <property type="evidence" value="ECO:0007669"/>
    <property type="project" value="UniProtKB-KW"/>
</dbReference>
<evidence type="ECO:0000256" key="9">
    <source>
        <dbReference type="SAM" id="Coils"/>
    </source>
</evidence>
<keyword evidence="4" id="KW-0498">Mitosis</keyword>
<protein>
    <recommendedName>
        <fullName evidence="8">Structural maintenance of chromosomes protein</fullName>
    </recommendedName>
</protein>